<dbReference type="PANTHER" id="PTHR36926">
    <property type="entry name" value="COLICIN V PRODUCTION PROTEIN"/>
    <property type="match status" value="1"/>
</dbReference>
<proteinExistence type="predicted"/>
<organism evidence="6 7">
    <name type="scientific">Neisseria canis</name>
    <dbReference type="NCBI Taxonomy" id="493"/>
    <lineage>
        <taxon>Bacteria</taxon>
        <taxon>Pseudomonadati</taxon>
        <taxon>Pseudomonadota</taxon>
        <taxon>Betaproteobacteria</taxon>
        <taxon>Neisseriales</taxon>
        <taxon>Neisseriaceae</taxon>
        <taxon>Neisseria</taxon>
    </lineage>
</organism>
<evidence type="ECO:0000313" key="7">
    <source>
        <dbReference type="Proteomes" id="UP000279284"/>
    </source>
</evidence>
<name>A0A448DA69_9NEIS</name>
<accession>A0A448DA69</accession>
<keyword evidence="7" id="KW-1185">Reference proteome</keyword>
<dbReference type="Pfam" id="PF02674">
    <property type="entry name" value="Colicin_V"/>
    <property type="match status" value="1"/>
</dbReference>
<dbReference type="GO" id="GO:0009403">
    <property type="term" value="P:toxin biosynthetic process"/>
    <property type="evidence" value="ECO:0007669"/>
    <property type="project" value="InterPro"/>
</dbReference>
<gene>
    <name evidence="6" type="primary">cvpA</name>
    <name evidence="6" type="ORF">NCTC10296_02005</name>
</gene>
<keyword evidence="2 5" id="KW-0812">Transmembrane</keyword>
<feature type="transmembrane region" description="Helical" evidence="5">
    <location>
        <begin position="6"/>
        <end position="39"/>
    </location>
</feature>
<evidence type="ECO:0000256" key="3">
    <source>
        <dbReference type="ARBA" id="ARBA00022989"/>
    </source>
</evidence>
<dbReference type="EMBL" id="LR134313">
    <property type="protein sequence ID" value="VEF02840.1"/>
    <property type="molecule type" value="Genomic_DNA"/>
</dbReference>
<protein>
    <submittedName>
        <fullName evidence="6">Bacteriocin production protein</fullName>
    </submittedName>
</protein>
<evidence type="ECO:0000256" key="2">
    <source>
        <dbReference type="ARBA" id="ARBA00022692"/>
    </source>
</evidence>
<evidence type="ECO:0000313" key="6">
    <source>
        <dbReference type="EMBL" id="VEF02840.1"/>
    </source>
</evidence>
<dbReference type="GO" id="GO:0016020">
    <property type="term" value="C:membrane"/>
    <property type="evidence" value="ECO:0007669"/>
    <property type="project" value="UniProtKB-SubCell"/>
</dbReference>
<dbReference type="InterPro" id="IPR052719">
    <property type="entry name" value="CvpA-like"/>
</dbReference>
<dbReference type="Proteomes" id="UP000279284">
    <property type="component" value="Chromosome"/>
</dbReference>
<dbReference type="InterPro" id="IPR003825">
    <property type="entry name" value="Colicin-V_CvpA"/>
</dbReference>
<reference evidence="6 7" key="1">
    <citation type="submission" date="2018-12" db="EMBL/GenBank/DDBJ databases">
        <authorList>
            <consortium name="Pathogen Informatics"/>
        </authorList>
    </citation>
    <scope>NUCLEOTIDE SEQUENCE [LARGE SCALE GENOMIC DNA]</scope>
    <source>
        <strain evidence="6 7">NCTC10296</strain>
    </source>
</reference>
<dbReference type="OrthoDB" id="9810601at2"/>
<dbReference type="PANTHER" id="PTHR36926:SF1">
    <property type="entry name" value="COLICIN V PRODUCTION PROTEIN"/>
    <property type="match status" value="1"/>
</dbReference>
<evidence type="ECO:0000256" key="5">
    <source>
        <dbReference type="SAM" id="Phobius"/>
    </source>
</evidence>
<sequence>MEIFDILAALVVFVCVIISMMRGVIAEVASLVTWIVAFVAARMFGQDFAEAFLSSVQPHVLSVAVGFILVFAAAWLVMYLLRSLLTAIVGTLGLGGVNRLLGGVFGALKGVLIVTFVVVVCSFTDLPKTDGWKNSISAPYFESLASAALPALSEYMTENLKNPMI</sequence>
<dbReference type="STRING" id="493.BWD07_05155"/>
<dbReference type="RefSeq" id="WP_085416314.1">
    <property type="nucleotide sequence ID" value="NZ_CAUJPY010000004.1"/>
</dbReference>
<comment type="subcellular location">
    <subcellularLocation>
        <location evidence="1">Membrane</location>
        <topology evidence="1">Multi-pass membrane protein</topology>
    </subcellularLocation>
</comment>
<feature type="transmembrane region" description="Helical" evidence="5">
    <location>
        <begin position="101"/>
        <end position="123"/>
    </location>
</feature>
<evidence type="ECO:0000256" key="1">
    <source>
        <dbReference type="ARBA" id="ARBA00004141"/>
    </source>
</evidence>
<feature type="transmembrane region" description="Helical" evidence="5">
    <location>
        <begin position="60"/>
        <end position="81"/>
    </location>
</feature>
<keyword evidence="4 5" id="KW-0472">Membrane</keyword>
<evidence type="ECO:0000256" key="4">
    <source>
        <dbReference type="ARBA" id="ARBA00023136"/>
    </source>
</evidence>
<dbReference type="KEGG" id="nci:NCTC10296_02005"/>
<keyword evidence="3 5" id="KW-1133">Transmembrane helix</keyword>
<dbReference type="AlphaFoldDB" id="A0A448DA69"/>